<keyword evidence="1" id="KW-1133">Transmembrane helix</keyword>
<keyword evidence="1" id="KW-0472">Membrane</keyword>
<organism evidence="2 3">
    <name type="scientific">Folsomia candida</name>
    <name type="common">Springtail</name>
    <dbReference type="NCBI Taxonomy" id="158441"/>
    <lineage>
        <taxon>Eukaryota</taxon>
        <taxon>Metazoa</taxon>
        <taxon>Ecdysozoa</taxon>
        <taxon>Arthropoda</taxon>
        <taxon>Hexapoda</taxon>
        <taxon>Collembola</taxon>
        <taxon>Entomobryomorpha</taxon>
        <taxon>Isotomoidea</taxon>
        <taxon>Isotomidae</taxon>
        <taxon>Proisotominae</taxon>
        <taxon>Folsomia</taxon>
    </lineage>
</organism>
<accession>A0A226DQI6</accession>
<name>A0A226DQI6_FOLCA</name>
<keyword evidence="3" id="KW-1185">Reference proteome</keyword>
<evidence type="ECO:0008006" key="4">
    <source>
        <dbReference type="Google" id="ProtNLM"/>
    </source>
</evidence>
<reference evidence="2 3" key="1">
    <citation type="submission" date="2015-12" db="EMBL/GenBank/DDBJ databases">
        <title>The genome of Folsomia candida.</title>
        <authorList>
            <person name="Faddeeva A."/>
            <person name="Derks M.F."/>
            <person name="Anvar Y."/>
            <person name="Smit S."/>
            <person name="Van Straalen N."/>
            <person name="Roelofs D."/>
        </authorList>
    </citation>
    <scope>NUCLEOTIDE SEQUENCE [LARGE SCALE GENOMIC DNA]</scope>
    <source>
        <strain evidence="2 3">VU population</strain>
        <tissue evidence="2">Whole body</tissue>
    </source>
</reference>
<feature type="transmembrane region" description="Helical" evidence="1">
    <location>
        <begin position="80"/>
        <end position="99"/>
    </location>
</feature>
<proteinExistence type="predicted"/>
<evidence type="ECO:0000313" key="3">
    <source>
        <dbReference type="Proteomes" id="UP000198287"/>
    </source>
</evidence>
<keyword evidence="1" id="KW-0812">Transmembrane</keyword>
<protein>
    <recommendedName>
        <fullName evidence="4">Odorant receptor</fullName>
    </recommendedName>
</protein>
<feature type="transmembrane region" description="Helical" evidence="1">
    <location>
        <begin position="140"/>
        <end position="163"/>
    </location>
</feature>
<evidence type="ECO:0000256" key="1">
    <source>
        <dbReference type="SAM" id="Phobius"/>
    </source>
</evidence>
<sequence length="388" mass="44706">MYSQNVITFVDVCLAVTSHLGANPIRYSHRTNLFYTSKYARVLSKVSPILIFANQVFALFRISHYFFVPLEHSDVYLVNITYLMMIICIIAVICFYLLLADPPEFVHTLNQTLQYARYLEGRWVSKEKCEAHPSGEMLEWFLYVVAVIAGGSGFICSVLSYLIEPNPGLWITLISKKHWTPLLYWTYLSYYAYLMVAAGLCIGVAVGLTTAYLAFMIPLHSTEFNLNLPHGRDYITIESFRTITRFPLAYRSYEILHRRAVPVLSPALIPLQSLIYNFSLFCNWMLLTHRDAMGVLRLAMLSGEVCMITFWMGVLQIGGKFYADSLRNIESWKKMHGANKFFRKWRKSIKPLCISHEGYYSIKRLKVLKFGKGIINGTFNTLITYNNL</sequence>
<feature type="transmembrane region" description="Helical" evidence="1">
    <location>
        <begin position="46"/>
        <end position="68"/>
    </location>
</feature>
<comment type="caution">
    <text evidence="2">The sequence shown here is derived from an EMBL/GenBank/DDBJ whole genome shotgun (WGS) entry which is preliminary data.</text>
</comment>
<dbReference type="AlphaFoldDB" id="A0A226DQI6"/>
<feature type="transmembrane region" description="Helical" evidence="1">
    <location>
        <begin position="298"/>
        <end position="318"/>
    </location>
</feature>
<gene>
    <name evidence="2" type="ORF">Fcan01_17238</name>
</gene>
<feature type="transmembrane region" description="Helical" evidence="1">
    <location>
        <begin position="190"/>
        <end position="215"/>
    </location>
</feature>
<evidence type="ECO:0000313" key="2">
    <source>
        <dbReference type="EMBL" id="OXA47772.1"/>
    </source>
</evidence>
<dbReference type="Proteomes" id="UP000198287">
    <property type="component" value="Unassembled WGS sequence"/>
</dbReference>
<dbReference type="EMBL" id="LNIX01000012">
    <property type="protein sequence ID" value="OXA47772.1"/>
    <property type="molecule type" value="Genomic_DNA"/>
</dbReference>